<gene>
    <name evidence="1" type="ORF">G2W53_031850</name>
</gene>
<proteinExistence type="predicted"/>
<dbReference type="Proteomes" id="UP000634136">
    <property type="component" value="Unassembled WGS sequence"/>
</dbReference>
<dbReference type="EMBL" id="JAAIUW010000010">
    <property type="protein sequence ID" value="KAF7810874.1"/>
    <property type="molecule type" value="Genomic_DNA"/>
</dbReference>
<organism evidence="1 2">
    <name type="scientific">Senna tora</name>
    <dbReference type="NCBI Taxonomy" id="362788"/>
    <lineage>
        <taxon>Eukaryota</taxon>
        <taxon>Viridiplantae</taxon>
        <taxon>Streptophyta</taxon>
        <taxon>Embryophyta</taxon>
        <taxon>Tracheophyta</taxon>
        <taxon>Spermatophyta</taxon>
        <taxon>Magnoliopsida</taxon>
        <taxon>eudicotyledons</taxon>
        <taxon>Gunneridae</taxon>
        <taxon>Pentapetalae</taxon>
        <taxon>rosids</taxon>
        <taxon>fabids</taxon>
        <taxon>Fabales</taxon>
        <taxon>Fabaceae</taxon>
        <taxon>Caesalpinioideae</taxon>
        <taxon>Cassia clade</taxon>
        <taxon>Senna</taxon>
    </lineage>
</organism>
<reference evidence="1" key="1">
    <citation type="submission" date="2020-09" db="EMBL/GenBank/DDBJ databases">
        <title>Genome-Enabled Discovery of Anthraquinone Biosynthesis in Senna tora.</title>
        <authorList>
            <person name="Kang S.-H."/>
            <person name="Pandey R.P."/>
            <person name="Lee C.-M."/>
            <person name="Sim J.-S."/>
            <person name="Jeong J.-T."/>
            <person name="Choi B.-S."/>
            <person name="Jung M."/>
            <person name="Ginzburg D."/>
            <person name="Zhao K."/>
            <person name="Won S.Y."/>
            <person name="Oh T.-J."/>
            <person name="Yu Y."/>
            <person name="Kim N.-H."/>
            <person name="Lee O.R."/>
            <person name="Lee T.-H."/>
            <person name="Bashyal P."/>
            <person name="Kim T.-S."/>
            <person name="Lee W.-H."/>
            <person name="Kawkins C."/>
            <person name="Kim C.-K."/>
            <person name="Kim J.S."/>
            <person name="Ahn B.O."/>
            <person name="Rhee S.Y."/>
            <person name="Sohng J.K."/>
        </authorList>
    </citation>
    <scope>NUCLEOTIDE SEQUENCE</scope>
    <source>
        <tissue evidence="1">Leaf</tissue>
    </source>
</reference>
<accession>A0A834WB93</accession>
<dbReference type="AlphaFoldDB" id="A0A834WB93"/>
<protein>
    <submittedName>
        <fullName evidence="1">Uncharacterized protein</fullName>
    </submittedName>
</protein>
<evidence type="ECO:0000313" key="1">
    <source>
        <dbReference type="EMBL" id="KAF7810874.1"/>
    </source>
</evidence>
<comment type="caution">
    <text evidence="1">The sequence shown here is derived from an EMBL/GenBank/DDBJ whole genome shotgun (WGS) entry which is preliminary data.</text>
</comment>
<evidence type="ECO:0000313" key="2">
    <source>
        <dbReference type="Proteomes" id="UP000634136"/>
    </source>
</evidence>
<sequence>MVVCASFARETLGNMNGDDKNLHLFEAPFKALKIAFFITFLEVKYFLTSAYIHLEASEIHPRVHPPDFPGQGLVEMRGCGFEGKLFEQEWMWDSGFKGEAAIVNSLKKRREEKDLEIKEASQATLLGCIISFEITDHLFFFDGAFWIAFFTFFLEAKYFAPSIVKAVSDPLVLRIAD</sequence>
<keyword evidence="2" id="KW-1185">Reference proteome</keyword>
<name>A0A834WB93_9FABA</name>